<dbReference type="PANTHER" id="PTHR37318">
    <property type="entry name" value="BSL7504 PROTEIN"/>
    <property type="match status" value="1"/>
</dbReference>
<keyword evidence="3" id="KW-0238">DNA-binding</keyword>
<dbReference type="PANTHER" id="PTHR37318:SF1">
    <property type="entry name" value="BSL7504 PROTEIN"/>
    <property type="match status" value="1"/>
</dbReference>
<dbReference type="OMA" id="KGYDQNR"/>
<dbReference type="AlphaFoldDB" id="A0A7W7ZR29"/>
<evidence type="ECO:0000313" key="4">
    <source>
        <dbReference type="Proteomes" id="UP000584867"/>
    </source>
</evidence>
<dbReference type="EMBL" id="JACHIO010000011">
    <property type="protein sequence ID" value="MBB5064523.1"/>
    <property type="molecule type" value="Genomic_DNA"/>
</dbReference>
<dbReference type="InterPro" id="IPR027395">
    <property type="entry name" value="WH_DNA-bd_dom"/>
</dbReference>
<dbReference type="Gene3D" id="1.10.10.10">
    <property type="entry name" value="Winged helix-like DNA-binding domain superfamily/Winged helix DNA-binding domain"/>
    <property type="match status" value="1"/>
</dbReference>
<comment type="caution">
    <text evidence="3">The sequence shown here is derived from an EMBL/GenBank/DDBJ whole genome shotgun (WGS) entry which is preliminary data.</text>
</comment>
<dbReference type="GO" id="GO:0003677">
    <property type="term" value="F:DNA binding"/>
    <property type="evidence" value="ECO:0007669"/>
    <property type="project" value="UniProtKB-KW"/>
</dbReference>
<dbReference type="RefSeq" id="WP_014266195.1">
    <property type="nucleotide sequence ID" value="NZ_JACHIO010000011.1"/>
</dbReference>
<dbReference type="SUPFAM" id="SSF46785">
    <property type="entry name" value="Winged helix' DNA-binding domain"/>
    <property type="match status" value="1"/>
</dbReference>
<protein>
    <submittedName>
        <fullName evidence="3">DNA-binding HxlR family transcriptional regulator</fullName>
    </submittedName>
</protein>
<feature type="region of interest" description="Disordered" evidence="1">
    <location>
        <begin position="109"/>
        <end position="129"/>
    </location>
</feature>
<dbReference type="InterPro" id="IPR036390">
    <property type="entry name" value="WH_DNA-bd_sf"/>
</dbReference>
<evidence type="ECO:0000313" key="3">
    <source>
        <dbReference type="EMBL" id="MBB5064523.1"/>
    </source>
</evidence>
<accession>A0A7W7ZR29</accession>
<dbReference type="Proteomes" id="UP000584867">
    <property type="component" value="Unassembled WGS sequence"/>
</dbReference>
<evidence type="ECO:0000259" key="2">
    <source>
        <dbReference type="Pfam" id="PF13601"/>
    </source>
</evidence>
<sequence>MKSKTAASEGRFAYEGLDRVIHERARLSVLTSLITNPKGLVFNKLKELCSLTDGNLSRHLKVLETEKMVEIVKGYDHNRPQTICRITPSGRKRYLEYLATLEQVVKDAAKGSKDEPAPVALRGLTTSRA</sequence>
<evidence type="ECO:0000256" key="1">
    <source>
        <dbReference type="SAM" id="MobiDB-lite"/>
    </source>
</evidence>
<reference evidence="3 4" key="1">
    <citation type="submission" date="2020-08" db="EMBL/GenBank/DDBJ databases">
        <title>Genomic Encyclopedia of Type Strains, Phase IV (KMG-V): Genome sequencing to study the core and pangenomes of soil and plant-associated prokaryotes.</title>
        <authorList>
            <person name="Whitman W."/>
        </authorList>
    </citation>
    <scope>NUCLEOTIDE SEQUENCE [LARGE SCALE GENOMIC DNA]</scope>
    <source>
        <strain evidence="3 4">X5P3</strain>
    </source>
</reference>
<dbReference type="Pfam" id="PF13601">
    <property type="entry name" value="HTH_34"/>
    <property type="match status" value="1"/>
</dbReference>
<feature type="domain" description="Winged helix DNA-binding" evidence="2">
    <location>
        <begin position="26"/>
        <end position="105"/>
    </location>
</feature>
<proteinExistence type="predicted"/>
<dbReference type="InterPro" id="IPR036388">
    <property type="entry name" value="WH-like_DNA-bd_sf"/>
</dbReference>
<name>A0A7W7ZR29_9BACT</name>
<gene>
    <name evidence="3" type="ORF">HDF15_002881</name>
</gene>
<organism evidence="3 4">
    <name type="scientific">Granulicella mallensis</name>
    <dbReference type="NCBI Taxonomy" id="940614"/>
    <lineage>
        <taxon>Bacteria</taxon>
        <taxon>Pseudomonadati</taxon>
        <taxon>Acidobacteriota</taxon>
        <taxon>Terriglobia</taxon>
        <taxon>Terriglobales</taxon>
        <taxon>Acidobacteriaceae</taxon>
        <taxon>Granulicella</taxon>
    </lineage>
</organism>